<dbReference type="AlphaFoldDB" id="A0A0P9H080"/>
<protein>
    <recommendedName>
        <fullName evidence="8">Glycoside hydrolase</fullName>
    </recommendedName>
</protein>
<dbReference type="Gene3D" id="2.115.10.20">
    <property type="entry name" value="Glycosyl hydrolase domain, family 43"/>
    <property type="match status" value="1"/>
</dbReference>
<comment type="caution">
    <text evidence="6">The sequence shown here is derived from an EMBL/GenBank/DDBJ whole genome shotgun (WGS) entry which is preliminary data.</text>
</comment>
<reference evidence="6 7" key="1">
    <citation type="submission" date="2015-09" db="EMBL/GenBank/DDBJ databases">
        <title>Draft genome sequence of Kouleothrix aurantiaca JCM 19913.</title>
        <authorList>
            <person name="Hemp J."/>
        </authorList>
    </citation>
    <scope>NUCLEOTIDE SEQUENCE [LARGE SCALE GENOMIC DNA]</scope>
    <source>
        <strain evidence="6 7">COM-B</strain>
    </source>
</reference>
<evidence type="ECO:0000256" key="2">
    <source>
        <dbReference type="ARBA" id="ARBA00009865"/>
    </source>
</evidence>
<evidence type="ECO:0000256" key="5">
    <source>
        <dbReference type="PIRSR" id="PIRSR606710-2"/>
    </source>
</evidence>
<comment type="similarity">
    <text evidence="2">Belongs to the glycosyl hydrolase 43 family.</text>
</comment>
<dbReference type="SUPFAM" id="SSF75005">
    <property type="entry name" value="Arabinanase/levansucrase/invertase"/>
    <property type="match status" value="1"/>
</dbReference>
<dbReference type="GO" id="GO:0005975">
    <property type="term" value="P:carbohydrate metabolic process"/>
    <property type="evidence" value="ECO:0007669"/>
    <property type="project" value="InterPro"/>
</dbReference>
<sequence length="204" mass="21504">GTLGSAAASTPATYSNPLDVAIPAGGQVESCADPTTFYDPASQLWYTYCTADPLNDADRTSGGDFNFHLVPTLRSADLMHWTYLGDAFNSRPAYATATAGLWAPEIEYYPEASSGKYHLYYTVTDTTLPGGGAAIGVATSDSPAGPWTHAGAPVVEPHAADCCPGSRRAVIDPEVLRTSGNDYIYYGSYFGGISARVLSKDGMH</sequence>
<dbReference type="Proteomes" id="UP000050509">
    <property type="component" value="Unassembled WGS sequence"/>
</dbReference>
<feature type="site" description="Important for catalytic activity, responsible for pKa modulation of the active site Glu and correct orientation of both the proton donor and substrate" evidence="5">
    <location>
        <position position="172"/>
    </location>
</feature>
<keyword evidence="4" id="KW-0326">Glycosidase</keyword>
<feature type="non-terminal residue" evidence="6">
    <location>
        <position position="1"/>
    </location>
</feature>
<name>A0A0P9H080_9CHLR</name>
<dbReference type="GO" id="GO:0004553">
    <property type="term" value="F:hydrolase activity, hydrolyzing O-glycosyl compounds"/>
    <property type="evidence" value="ECO:0007669"/>
    <property type="project" value="InterPro"/>
</dbReference>
<organism evidence="6 7">
    <name type="scientific">Kouleothrix aurantiaca</name>
    <dbReference type="NCBI Taxonomy" id="186479"/>
    <lineage>
        <taxon>Bacteria</taxon>
        <taxon>Bacillati</taxon>
        <taxon>Chloroflexota</taxon>
        <taxon>Chloroflexia</taxon>
        <taxon>Chloroflexales</taxon>
        <taxon>Roseiflexineae</taxon>
        <taxon>Roseiflexaceae</taxon>
        <taxon>Kouleothrix</taxon>
    </lineage>
</organism>
<dbReference type="InterPro" id="IPR023296">
    <property type="entry name" value="Glyco_hydro_beta-prop_sf"/>
</dbReference>
<dbReference type="InterPro" id="IPR006710">
    <property type="entry name" value="Glyco_hydro_43"/>
</dbReference>
<proteinExistence type="inferred from homology"/>
<dbReference type="EMBL" id="LJCR01003394">
    <property type="protein sequence ID" value="KPV47418.1"/>
    <property type="molecule type" value="Genomic_DNA"/>
</dbReference>
<keyword evidence="7" id="KW-1185">Reference proteome</keyword>
<evidence type="ECO:0000256" key="1">
    <source>
        <dbReference type="ARBA" id="ARBA00004834"/>
    </source>
</evidence>
<dbReference type="InterPro" id="IPR050727">
    <property type="entry name" value="GH43_arabinanases"/>
</dbReference>
<keyword evidence="3" id="KW-0378">Hydrolase</keyword>
<evidence type="ECO:0008006" key="8">
    <source>
        <dbReference type="Google" id="ProtNLM"/>
    </source>
</evidence>
<dbReference type="PANTHER" id="PTHR43301:SF3">
    <property type="entry name" value="ARABINAN ENDO-1,5-ALPHA-L-ARABINOSIDASE A-RELATED"/>
    <property type="match status" value="1"/>
</dbReference>
<gene>
    <name evidence="6" type="ORF">SE17_42420</name>
</gene>
<dbReference type="PATRIC" id="fig|186479.3.peg.7062"/>
<evidence type="ECO:0000313" key="7">
    <source>
        <dbReference type="Proteomes" id="UP000050509"/>
    </source>
</evidence>
<feature type="non-terminal residue" evidence="6">
    <location>
        <position position="204"/>
    </location>
</feature>
<evidence type="ECO:0000256" key="4">
    <source>
        <dbReference type="ARBA" id="ARBA00023295"/>
    </source>
</evidence>
<evidence type="ECO:0000313" key="6">
    <source>
        <dbReference type="EMBL" id="KPV47418.1"/>
    </source>
</evidence>
<dbReference type="Pfam" id="PF04616">
    <property type="entry name" value="Glyco_hydro_43"/>
    <property type="match status" value="1"/>
</dbReference>
<dbReference type="PANTHER" id="PTHR43301">
    <property type="entry name" value="ARABINAN ENDO-1,5-ALPHA-L-ARABINOSIDASE"/>
    <property type="match status" value="1"/>
</dbReference>
<accession>A0A0P9H080</accession>
<comment type="pathway">
    <text evidence="1">Glycan metabolism; L-arabinan degradation.</text>
</comment>
<evidence type="ECO:0000256" key="3">
    <source>
        <dbReference type="ARBA" id="ARBA00022801"/>
    </source>
</evidence>